<evidence type="ECO:0000313" key="7">
    <source>
        <dbReference type="EMBL" id="MFI6499913.1"/>
    </source>
</evidence>
<dbReference type="CDD" id="cd15831">
    <property type="entry name" value="BTAD"/>
    <property type="match status" value="1"/>
</dbReference>
<comment type="caution">
    <text evidence="7">The sequence shown here is derived from an EMBL/GenBank/DDBJ whole genome shotgun (WGS) entry which is preliminary data.</text>
</comment>
<evidence type="ECO:0000256" key="2">
    <source>
        <dbReference type="ARBA" id="ARBA00023015"/>
    </source>
</evidence>
<dbReference type="Gene3D" id="1.10.10.10">
    <property type="entry name" value="Winged helix-like DNA-binding domain superfamily/Winged helix DNA-binding domain"/>
    <property type="match status" value="1"/>
</dbReference>
<dbReference type="Pfam" id="PF00931">
    <property type="entry name" value="NB-ARC"/>
    <property type="match status" value="1"/>
</dbReference>
<dbReference type="PANTHER" id="PTHR35807">
    <property type="entry name" value="TRANSCRIPTIONAL REGULATOR REDD-RELATED"/>
    <property type="match status" value="1"/>
</dbReference>
<dbReference type="Pfam" id="PF00486">
    <property type="entry name" value="Trans_reg_C"/>
    <property type="match status" value="1"/>
</dbReference>
<dbReference type="SUPFAM" id="SSF52540">
    <property type="entry name" value="P-loop containing nucleoside triphosphate hydrolases"/>
    <property type="match status" value="1"/>
</dbReference>
<dbReference type="SMART" id="SM01043">
    <property type="entry name" value="BTAD"/>
    <property type="match status" value="1"/>
</dbReference>
<evidence type="ECO:0000313" key="8">
    <source>
        <dbReference type="Proteomes" id="UP001612741"/>
    </source>
</evidence>
<dbReference type="InterPro" id="IPR005158">
    <property type="entry name" value="BTAD"/>
</dbReference>
<dbReference type="Pfam" id="PF03704">
    <property type="entry name" value="BTAD"/>
    <property type="match status" value="1"/>
</dbReference>
<dbReference type="Proteomes" id="UP001612741">
    <property type="component" value="Unassembled WGS sequence"/>
</dbReference>
<dbReference type="InterPro" id="IPR001867">
    <property type="entry name" value="OmpR/PhoB-type_DNA-bd"/>
</dbReference>
<keyword evidence="3 5" id="KW-0238">DNA-binding</keyword>
<evidence type="ECO:0000259" key="6">
    <source>
        <dbReference type="PROSITE" id="PS51755"/>
    </source>
</evidence>
<sequence>MRFELLGPVRGLRGDEELDLGSPQQRLTLAALLLAEGRVVGQDQLIDILWADTPPKTAANVVRQYLSRLRAVLGAEVIQSVAGGYSCAAETDVADFHRLLAAAAQAPVTEAHTLLRQALDHWRGEPLAGLPGLWAQAQRTRLTEARLVALESRFDTDLATGRHAEVIGELSALHAAHPTRERLSGHLMLALKRAGRQAEAIGVYTETRLLLAEEFGVDPSAELAAAYQQVIASEKPPPASAPVPRQLPAVTTDFTGRAPALTTLAGALRGSGALPIAAVSGQGGVGKTTLALRAAHTAAEHFPDGQLFADLGGAGAEPMTPEAALASFLHALGHAEPPDGLEERAALFRSTLADRRVLVVLDNAADLRQVLPLLPGSPACAVLITSRVRLAGLAGATHVDLDVLNLDEARALLAAVAGEERVAAEPQAALDLIGACAFLPLAIRIAAARLAARPAWTLGQLAARLADERRRLAELRAGDLAVEACFALGYDQLQPDLARAFRLLAVPNAAALTLPMVEQLLDTPDAEDLCERLVDLNLLQSPWPGHYRLHDLLRVYARSRPDDEMVQQMALLRLCAWLKGSVVSAIRLAAPGHPVVEGLDQGVGRRFAGLDEVTAWLDTSMEAVLSCLDQAIRLGKGDLSRMGALLDMLAVLRESSTDYRPHVELLLAEAERRGDEAAQAYARSLLLIGVRADG</sequence>
<feature type="DNA-binding region" description="OmpR/PhoB-type" evidence="5">
    <location>
        <begin position="1"/>
        <end position="89"/>
    </location>
</feature>
<dbReference type="SMART" id="SM00862">
    <property type="entry name" value="Trans_reg_C"/>
    <property type="match status" value="1"/>
</dbReference>
<gene>
    <name evidence="7" type="ORF">ACIBG2_21175</name>
</gene>
<dbReference type="PANTHER" id="PTHR35807:SF1">
    <property type="entry name" value="TRANSCRIPTIONAL REGULATOR REDD"/>
    <property type="match status" value="1"/>
</dbReference>
<organism evidence="7 8">
    <name type="scientific">Nonomuraea typhae</name>
    <dbReference type="NCBI Taxonomy" id="2603600"/>
    <lineage>
        <taxon>Bacteria</taxon>
        <taxon>Bacillati</taxon>
        <taxon>Actinomycetota</taxon>
        <taxon>Actinomycetes</taxon>
        <taxon>Streptosporangiales</taxon>
        <taxon>Streptosporangiaceae</taxon>
        <taxon>Nonomuraea</taxon>
    </lineage>
</organism>
<evidence type="ECO:0000256" key="3">
    <source>
        <dbReference type="ARBA" id="ARBA00023125"/>
    </source>
</evidence>
<keyword evidence="4" id="KW-0804">Transcription</keyword>
<dbReference type="InterPro" id="IPR011990">
    <property type="entry name" value="TPR-like_helical_dom_sf"/>
</dbReference>
<dbReference type="EMBL" id="JBITGY010000005">
    <property type="protein sequence ID" value="MFI6499913.1"/>
    <property type="molecule type" value="Genomic_DNA"/>
</dbReference>
<evidence type="ECO:0000256" key="5">
    <source>
        <dbReference type="PROSITE-ProRule" id="PRU01091"/>
    </source>
</evidence>
<dbReference type="Gene3D" id="3.40.50.300">
    <property type="entry name" value="P-loop containing nucleotide triphosphate hydrolases"/>
    <property type="match status" value="1"/>
</dbReference>
<dbReference type="Gene3D" id="1.25.40.10">
    <property type="entry name" value="Tetratricopeptide repeat domain"/>
    <property type="match status" value="1"/>
</dbReference>
<dbReference type="InterPro" id="IPR002182">
    <property type="entry name" value="NB-ARC"/>
</dbReference>
<accession>A0ABW7YVG7</accession>
<name>A0ABW7YVG7_9ACTN</name>
<dbReference type="SUPFAM" id="SSF48452">
    <property type="entry name" value="TPR-like"/>
    <property type="match status" value="1"/>
</dbReference>
<dbReference type="InterPro" id="IPR027417">
    <property type="entry name" value="P-loop_NTPase"/>
</dbReference>
<keyword evidence="2" id="KW-0805">Transcription regulation</keyword>
<evidence type="ECO:0000256" key="1">
    <source>
        <dbReference type="ARBA" id="ARBA00005820"/>
    </source>
</evidence>
<protein>
    <submittedName>
        <fullName evidence="7">BTAD domain-containing putative transcriptional regulator</fullName>
    </submittedName>
</protein>
<dbReference type="PROSITE" id="PS51755">
    <property type="entry name" value="OMPR_PHOB"/>
    <property type="match status" value="1"/>
</dbReference>
<reference evidence="7 8" key="1">
    <citation type="submission" date="2024-10" db="EMBL/GenBank/DDBJ databases">
        <title>The Natural Products Discovery Center: Release of the First 8490 Sequenced Strains for Exploring Actinobacteria Biosynthetic Diversity.</title>
        <authorList>
            <person name="Kalkreuter E."/>
            <person name="Kautsar S.A."/>
            <person name="Yang D."/>
            <person name="Bader C.D."/>
            <person name="Teijaro C.N."/>
            <person name="Fluegel L."/>
            <person name="Davis C.M."/>
            <person name="Simpson J.R."/>
            <person name="Lauterbach L."/>
            <person name="Steele A.D."/>
            <person name="Gui C."/>
            <person name="Meng S."/>
            <person name="Li G."/>
            <person name="Viehrig K."/>
            <person name="Ye F."/>
            <person name="Su P."/>
            <person name="Kiefer A.F."/>
            <person name="Nichols A."/>
            <person name="Cepeda A.J."/>
            <person name="Yan W."/>
            <person name="Fan B."/>
            <person name="Jiang Y."/>
            <person name="Adhikari A."/>
            <person name="Zheng C.-J."/>
            <person name="Schuster L."/>
            <person name="Cowan T.M."/>
            <person name="Smanski M.J."/>
            <person name="Chevrette M.G."/>
            <person name="De Carvalho L.P.S."/>
            <person name="Shen B."/>
        </authorList>
    </citation>
    <scope>NUCLEOTIDE SEQUENCE [LARGE SCALE GENOMIC DNA]</scope>
    <source>
        <strain evidence="7 8">NPDC050545</strain>
    </source>
</reference>
<comment type="similarity">
    <text evidence="1">Belongs to the AfsR/DnrI/RedD regulatory family.</text>
</comment>
<dbReference type="InterPro" id="IPR036388">
    <property type="entry name" value="WH-like_DNA-bd_sf"/>
</dbReference>
<dbReference type="PRINTS" id="PR00364">
    <property type="entry name" value="DISEASERSIST"/>
</dbReference>
<evidence type="ECO:0000256" key="4">
    <source>
        <dbReference type="ARBA" id="ARBA00023163"/>
    </source>
</evidence>
<proteinExistence type="inferred from homology"/>
<dbReference type="InterPro" id="IPR051677">
    <property type="entry name" value="AfsR-DnrI-RedD_regulator"/>
</dbReference>
<keyword evidence="8" id="KW-1185">Reference proteome</keyword>
<dbReference type="RefSeq" id="WP_397083512.1">
    <property type="nucleotide sequence ID" value="NZ_JBITGY010000005.1"/>
</dbReference>
<dbReference type="SUPFAM" id="SSF46894">
    <property type="entry name" value="C-terminal effector domain of the bipartite response regulators"/>
    <property type="match status" value="1"/>
</dbReference>
<feature type="domain" description="OmpR/PhoB-type" evidence="6">
    <location>
        <begin position="1"/>
        <end position="89"/>
    </location>
</feature>
<dbReference type="InterPro" id="IPR016032">
    <property type="entry name" value="Sig_transdc_resp-reg_C-effctor"/>
</dbReference>